<protein>
    <submittedName>
        <fullName evidence="1">Uncharacterized protein</fullName>
    </submittedName>
</protein>
<dbReference type="Proteomes" id="UP000077154">
    <property type="component" value="Unassembled WGS sequence"/>
</dbReference>
<dbReference type="RefSeq" id="XP_024320787.1">
    <property type="nucleotide sequence ID" value="XM_024471926.1"/>
</dbReference>
<reference evidence="1" key="1">
    <citation type="submission" date="2016-03" db="EMBL/GenBank/DDBJ databases">
        <title>Updated assembly of Pseudogymnoascus destructans, the fungus causing white-nose syndrome of bats.</title>
        <authorList>
            <person name="Palmer J.M."/>
            <person name="Drees K.P."/>
            <person name="Foster J.T."/>
            <person name="Lindner D.L."/>
        </authorList>
    </citation>
    <scope>NUCLEOTIDE SEQUENCE [LARGE SCALE GENOMIC DNA]</scope>
    <source>
        <strain evidence="1">20631-21</strain>
    </source>
</reference>
<evidence type="ECO:0000313" key="1">
    <source>
        <dbReference type="EMBL" id="OAF55487.1"/>
    </source>
</evidence>
<dbReference type="GeneID" id="36291415"/>
<proteinExistence type="predicted"/>
<dbReference type="EMBL" id="KV441409">
    <property type="protein sequence ID" value="OAF55487.1"/>
    <property type="molecule type" value="Genomic_DNA"/>
</dbReference>
<name>A0A177A063_9PEZI</name>
<dbReference type="AlphaFoldDB" id="A0A177A063"/>
<organism evidence="1">
    <name type="scientific">Pseudogymnoascus destructans</name>
    <dbReference type="NCBI Taxonomy" id="655981"/>
    <lineage>
        <taxon>Eukaryota</taxon>
        <taxon>Fungi</taxon>
        <taxon>Dikarya</taxon>
        <taxon>Ascomycota</taxon>
        <taxon>Pezizomycotina</taxon>
        <taxon>Leotiomycetes</taxon>
        <taxon>Thelebolales</taxon>
        <taxon>Thelebolaceae</taxon>
        <taxon>Pseudogymnoascus</taxon>
    </lineage>
</organism>
<dbReference type="VEuPathDB" id="FungiDB:GMDG_03080"/>
<sequence length="102" mass="11129">MSVVAFLFDAGILEGGHRGLRGLFLATQRAHFKSGSVRKLEVAVRVYGGLLGVGQEEREVEKVLVRKAVEDVLWVRRGVGKGEVGVQGVRKALEERWEGGGE</sequence>
<gene>
    <name evidence="1" type="ORF">VC83_08374</name>
</gene>
<accession>A0A177A063</accession>